<dbReference type="NCBIfam" id="TIGR02980">
    <property type="entry name" value="SigBFG"/>
    <property type="match status" value="1"/>
</dbReference>
<sequence length="256" mass="28717">MTGDSYDDIEPLLKQLAVAVETGAPERKALREEAIDRCLPLADHIARKFSGRGEAFEDLLQVARLGLVQSIDRFDVYRGSRFLSFAVPTMMGEVRRYFRDSTWAVRVPRRIKETQVRLGVTIETLAQRLGRMPKARELAAELDVDQGELTQALLAANAYQSASLEAVCPDDGENTPLAMLDALGVDETGYEYVDQLLAVRPLIAELPDRERRVLMMRFFESMTQNQIAEQLGVSQMQVSRILSKTLGRLRAESLAN</sequence>
<dbReference type="InterPro" id="IPR014322">
    <property type="entry name" value="RNA_pol_sigma-B/F/G"/>
</dbReference>
<name>A0A6I3KY09_9NOCA</name>
<dbReference type="GO" id="GO:0003677">
    <property type="term" value="F:DNA binding"/>
    <property type="evidence" value="ECO:0007669"/>
    <property type="project" value="UniProtKB-KW"/>
</dbReference>
<dbReference type="RefSeq" id="WP_154790156.1">
    <property type="nucleotide sequence ID" value="NZ_WMBB01000011.1"/>
</dbReference>
<comment type="caution">
    <text evidence="8">The sequence shown here is derived from an EMBL/GenBank/DDBJ whole genome shotgun (WGS) entry which is preliminary data.</text>
</comment>
<evidence type="ECO:0000256" key="1">
    <source>
        <dbReference type="ARBA" id="ARBA00023015"/>
    </source>
</evidence>
<dbReference type="GO" id="GO:0006352">
    <property type="term" value="P:DNA-templated transcription initiation"/>
    <property type="evidence" value="ECO:0007669"/>
    <property type="project" value="InterPro"/>
</dbReference>
<dbReference type="Pfam" id="PF04545">
    <property type="entry name" value="Sigma70_r4"/>
    <property type="match status" value="1"/>
</dbReference>
<dbReference type="SUPFAM" id="SSF88946">
    <property type="entry name" value="Sigma2 domain of RNA polymerase sigma factors"/>
    <property type="match status" value="1"/>
</dbReference>
<dbReference type="EMBL" id="WMBB01000011">
    <property type="protein sequence ID" value="MTE15713.1"/>
    <property type="molecule type" value="Genomic_DNA"/>
</dbReference>
<dbReference type="CDD" id="cd06171">
    <property type="entry name" value="Sigma70_r4"/>
    <property type="match status" value="1"/>
</dbReference>
<proteinExistence type="predicted"/>
<keyword evidence="3" id="KW-0238">DNA-binding</keyword>
<evidence type="ECO:0000259" key="5">
    <source>
        <dbReference type="Pfam" id="PF04539"/>
    </source>
</evidence>
<dbReference type="AlphaFoldDB" id="A0A6I3KY09"/>
<evidence type="ECO:0000256" key="4">
    <source>
        <dbReference type="ARBA" id="ARBA00023163"/>
    </source>
</evidence>
<keyword evidence="9" id="KW-1185">Reference proteome</keyword>
<dbReference type="InterPro" id="IPR013324">
    <property type="entry name" value="RNA_pol_sigma_r3/r4-like"/>
</dbReference>
<evidence type="ECO:0000256" key="2">
    <source>
        <dbReference type="ARBA" id="ARBA00023082"/>
    </source>
</evidence>
<dbReference type="PANTHER" id="PTHR30385:SF4">
    <property type="entry name" value="RNA POLYMERASE SIGMA-E FACTOR"/>
    <property type="match status" value="1"/>
</dbReference>
<feature type="domain" description="RNA polymerase sigma-70 region 4" evidence="7">
    <location>
        <begin position="203"/>
        <end position="251"/>
    </location>
</feature>
<dbReference type="Pfam" id="PF04542">
    <property type="entry name" value="Sigma70_r2"/>
    <property type="match status" value="1"/>
</dbReference>
<dbReference type="InterPro" id="IPR013325">
    <property type="entry name" value="RNA_pol_sigma_r2"/>
</dbReference>
<dbReference type="Pfam" id="PF04539">
    <property type="entry name" value="Sigma70_r3"/>
    <property type="match status" value="1"/>
</dbReference>
<dbReference type="PANTHER" id="PTHR30385">
    <property type="entry name" value="SIGMA FACTOR F FLAGELLAR"/>
    <property type="match status" value="1"/>
</dbReference>
<dbReference type="GO" id="GO:0016987">
    <property type="term" value="F:sigma factor activity"/>
    <property type="evidence" value="ECO:0007669"/>
    <property type="project" value="UniProtKB-KW"/>
</dbReference>
<feature type="domain" description="RNA polymerase sigma-70 region 3" evidence="5">
    <location>
        <begin position="121"/>
        <end position="173"/>
    </location>
</feature>
<dbReference type="PRINTS" id="PR00046">
    <property type="entry name" value="SIGMA70FCT"/>
</dbReference>
<dbReference type="Proteomes" id="UP000432464">
    <property type="component" value="Unassembled WGS sequence"/>
</dbReference>
<accession>A0A6I3KY09</accession>
<keyword evidence="1" id="KW-0805">Transcription regulation</keyword>
<evidence type="ECO:0000313" key="9">
    <source>
        <dbReference type="Proteomes" id="UP000432464"/>
    </source>
</evidence>
<dbReference type="InterPro" id="IPR014284">
    <property type="entry name" value="RNA_pol_sigma-70_dom"/>
</dbReference>
<dbReference type="InterPro" id="IPR007627">
    <property type="entry name" value="RNA_pol_sigma70_r2"/>
</dbReference>
<evidence type="ECO:0000259" key="6">
    <source>
        <dbReference type="Pfam" id="PF04542"/>
    </source>
</evidence>
<reference evidence="8 9" key="1">
    <citation type="submission" date="2019-11" db="EMBL/GenBank/DDBJ databases">
        <title>Nocardia sp. nov. CT2-14 isolated from soil.</title>
        <authorList>
            <person name="Kanchanasin P."/>
            <person name="Tanasupawat S."/>
            <person name="Yuki M."/>
            <person name="Kudo T."/>
        </authorList>
    </citation>
    <scope>NUCLEOTIDE SEQUENCE [LARGE SCALE GENOMIC DNA]</scope>
    <source>
        <strain evidence="8 9">CT2-14</strain>
    </source>
</reference>
<dbReference type="Gene3D" id="1.20.120.1810">
    <property type="match status" value="1"/>
</dbReference>
<organism evidence="8 9">
    <name type="scientific">Nocardia aurantiaca</name>
    <dbReference type="NCBI Taxonomy" id="2675850"/>
    <lineage>
        <taxon>Bacteria</taxon>
        <taxon>Bacillati</taxon>
        <taxon>Actinomycetota</taxon>
        <taxon>Actinomycetes</taxon>
        <taxon>Mycobacteriales</taxon>
        <taxon>Nocardiaceae</taxon>
        <taxon>Nocardia</taxon>
    </lineage>
</organism>
<keyword evidence="2" id="KW-0731">Sigma factor</keyword>
<gene>
    <name evidence="8" type="ORF">GLP40_23445</name>
</gene>
<dbReference type="InterPro" id="IPR007630">
    <property type="entry name" value="RNA_pol_sigma70_r4"/>
</dbReference>
<evidence type="ECO:0000256" key="3">
    <source>
        <dbReference type="ARBA" id="ARBA00023125"/>
    </source>
</evidence>
<feature type="domain" description="RNA polymerase sigma-70 region 2" evidence="6">
    <location>
        <begin position="35"/>
        <end position="103"/>
    </location>
</feature>
<evidence type="ECO:0000313" key="8">
    <source>
        <dbReference type="EMBL" id="MTE15713.1"/>
    </source>
</evidence>
<evidence type="ECO:0000259" key="7">
    <source>
        <dbReference type="Pfam" id="PF04545"/>
    </source>
</evidence>
<dbReference type="Gene3D" id="1.20.140.160">
    <property type="match status" value="1"/>
</dbReference>
<dbReference type="InterPro" id="IPR000943">
    <property type="entry name" value="RNA_pol_sigma70"/>
</dbReference>
<dbReference type="NCBIfam" id="TIGR02937">
    <property type="entry name" value="sigma70-ECF"/>
    <property type="match status" value="1"/>
</dbReference>
<dbReference type="InterPro" id="IPR007624">
    <property type="entry name" value="RNA_pol_sigma70_r3"/>
</dbReference>
<protein>
    <submittedName>
        <fullName evidence="8">SigB/SigF/SigG family RNA polymerase sigma factor</fullName>
    </submittedName>
</protein>
<dbReference type="SUPFAM" id="SSF88659">
    <property type="entry name" value="Sigma3 and sigma4 domains of RNA polymerase sigma factors"/>
    <property type="match status" value="2"/>
</dbReference>
<keyword evidence="4" id="KW-0804">Transcription</keyword>